<dbReference type="RefSeq" id="WP_252954979.1">
    <property type="nucleotide sequence ID" value="NZ_JAFIRR010000125.1"/>
</dbReference>
<organism evidence="2 3">
    <name type="scientific">Siccirubricoccus soli</name>
    <dbReference type="NCBI Taxonomy" id="2899147"/>
    <lineage>
        <taxon>Bacteria</taxon>
        <taxon>Pseudomonadati</taxon>
        <taxon>Pseudomonadota</taxon>
        <taxon>Alphaproteobacteria</taxon>
        <taxon>Acetobacterales</taxon>
        <taxon>Roseomonadaceae</taxon>
        <taxon>Siccirubricoccus</taxon>
    </lineage>
</organism>
<protein>
    <submittedName>
        <fullName evidence="2">ImmA/IrrE family metallo-endopeptidase</fullName>
    </submittedName>
</protein>
<evidence type="ECO:0000313" key="3">
    <source>
        <dbReference type="Proteomes" id="UP001523392"/>
    </source>
</evidence>
<evidence type="ECO:0000259" key="1">
    <source>
        <dbReference type="Pfam" id="PF06114"/>
    </source>
</evidence>
<reference evidence="2 3" key="1">
    <citation type="submission" date="2021-12" db="EMBL/GenBank/DDBJ databases">
        <title>Siccirubricoccus leaddurans sp. nov., a high concentration Zn2+ tolerance bacterium.</title>
        <authorList>
            <person name="Cao Y."/>
        </authorList>
    </citation>
    <scope>NUCLEOTIDE SEQUENCE [LARGE SCALE GENOMIC DNA]</scope>
    <source>
        <strain evidence="2 3">KC 17139</strain>
    </source>
</reference>
<dbReference type="Pfam" id="PF06114">
    <property type="entry name" value="Peptidase_M78"/>
    <property type="match status" value="1"/>
</dbReference>
<name>A0ABT1D8W0_9PROT</name>
<accession>A0ABT1D8W0</accession>
<evidence type="ECO:0000313" key="2">
    <source>
        <dbReference type="EMBL" id="MCO6418353.1"/>
    </source>
</evidence>
<dbReference type="Gene3D" id="1.10.10.2910">
    <property type="match status" value="1"/>
</dbReference>
<dbReference type="Proteomes" id="UP001523392">
    <property type="component" value="Unassembled WGS sequence"/>
</dbReference>
<dbReference type="EMBL" id="JAFIRR010000125">
    <property type="protein sequence ID" value="MCO6418353.1"/>
    <property type="molecule type" value="Genomic_DNA"/>
</dbReference>
<comment type="caution">
    <text evidence="2">The sequence shown here is derived from an EMBL/GenBank/DDBJ whole genome shotgun (WGS) entry which is preliminary data.</text>
</comment>
<sequence>MEGFVARHFGYRLRPGGGFEPAPLPQALFKVRKATTAREVVAARGFATAVARLVAQAASALPRKVPADPSSLRELAVAVAEGRGWVDFAALVEASWQLGIPVIYLPELPVSGRKPDGLVTFVAGRPVVVLLKNQRLAEWMVFVLAHELGHVALGHLGTTEGAAVVDEKVSLAAEEPVVPGNEPEDNQEREANAYASHVLVPGGIRLTLGPWPWPRADRLAARAIEFGKRHGICPGHAVLNAVKHSSRGNKEPFALGMAALKVLHETMDARTTAEICRDAARRHLDLDLTRPDTADFLEKLEVI</sequence>
<gene>
    <name evidence="2" type="ORF">JYK14_19600</name>
</gene>
<dbReference type="InterPro" id="IPR010359">
    <property type="entry name" value="IrrE_HExxH"/>
</dbReference>
<proteinExistence type="predicted"/>
<feature type="domain" description="IrrE N-terminal-like" evidence="1">
    <location>
        <begin position="98"/>
        <end position="201"/>
    </location>
</feature>
<keyword evidence="3" id="KW-1185">Reference proteome</keyword>